<comment type="caution">
    <text evidence="2">The sequence shown here is derived from an EMBL/GenBank/DDBJ whole genome shotgun (WGS) entry which is preliminary data.</text>
</comment>
<dbReference type="GeneID" id="68572947"/>
<dbReference type="EMBL" id="BAAADU010000002">
    <property type="protein sequence ID" value="GAA0658564.1"/>
    <property type="molecule type" value="Genomic_DNA"/>
</dbReference>
<dbReference type="Proteomes" id="UP001500194">
    <property type="component" value="Unassembled WGS sequence"/>
</dbReference>
<sequence length="87" mass="9397">MNLDAFFAGVGFRTATPSFDAGDEFVVVVTGREGDTPVVRIGDSVLRVPDAPRDSVRTKVRVRVESFDDADHTGTATYLETVGETAY</sequence>
<accession>A0AAV3T3T6</accession>
<dbReference type="RefSeq" id="WP_227262323.1">
    <property type="nucleotide sequence ID" value="NZ_BAAADU010000002.1"/>
</dbReference>
<evidence type="ECO:0000313" key="2">
    <source>
        <dbReference type="EMBL" id="GAA0658564.1"/>
    </source>
</evidence>
<evidence type="ECO:0000259" key="1">
    <source>
        <dbReference type="Pfam" id="PF24353"/>
    </source>
</evidence>
<feature type="domain" description="DUF7513" evidence="1">
    <location>
        <begin position="1"/>
        <end position="80"/>
    </location>
</feature>
<protein>
    <recommendedName>
        <fullName evidence="1">DUF7513 domain-containing protein</fullName>
    </recommendedName>
</protein>
<organism evidence="2 3">
    <name type="scientific">Salarchaeum japonicum</name>
    <dbReference type="NCBI Taxonomy" id="555573"/>
    <lineage>
        <taxon>Archaea</taxon>
        <taxon>Methanobacteriati</taxon>
        <taxon>Methanobacteriota</taxon>
        <taxon>Stenosarchaea group</taxon>
        <taxon>Halobacteria</taxon>
        <taxon>Halobacteriales</taxon>
        <taxon>Halobacteriaceae</taxon>
    </lineage>
</organism>
<keyword evidence="3" id="KW-1185">Reference proteome</keyword>
<gene>
    <name evidence="2" type="ORF">GCM10009019_23670</name>
</gene>
<evidence type="ECO:0000313" key="3">
    <source>
        <dbReference type="Proteomes" id="UP001500194"/>
    </source>
</evidence>
<proteinExistence type="predicted"/>
<name>A0AAV3T3T6_9EURY</name>
<dbReference type="AlphaFoldDB" id="A0AAV3T3T6"/>
<reference evidence="2 3" key="1">
    <citation type="journal article" date="2019" name="Int. J. Syst. Evol. Microbiol.">
        <title>The Global Catalogue of Microorganisms (GCM) 10K type strain sequencing project: providing services to taxonomists for standard genome sequencing and annotation.</title>
        <authorList>
            <consortium name="The Broad Institute Genomics Platform"/>
            <consortium name="The Broad Institute Genome Sequencing Center for Infectious Disease"/>
            <person name="Wu L."/>
            <person name="Ma J."/>
        </authorList>
    </citation>
    <scope>NUCLEOTIDE SEQUENCE [LARGE SCALE GENOMIC DNA]</scope>
    <source>
        <strain evidence="2 3">JCM 16327</strain>
    </source>
</reference>
<dbReference type="Pfam" id="PF24353">
    <property type="entry name" value="DUF7513"/>
    <property type="match status" value="1"/>
</dbReference>
<dbReference type="InterPro" id="IPR055935">
    <property type="entry name" value="DUF7513"/>
</dbReference>